<feature type="domain" description="Concentrative nucleoside transporter C-terminal" evidence="9">
    <location>
        <begin position="165"/>
        <end position="377"/>
    </location>
</feature>
<keyword evidence="3" id="KW-1003">Cell membrane</keyword>
<dbReference type="PANTHER" id="PTHR10590:SF4">
    <property type="entry name" value="SOLUTE CARRIER FAMILY 28 MEMBER 3"/>
    <property type="match status" value="1"/>
</dbReference>
<proteinExistence type="inferred from homology"/>
<evidence type="ECO:0000256" key="6">
    <source>
        <dbReference type="ARBA" id="ARBA00023136"/>
    </source>
</evidence>
<dbReference type="Pfam" id="PF07662">
    <property type="entry name" value="Nucleos_tra2_C"/>
    <property type="match status" value="1"/>
</dbReference>
<comment type="subcellular location">
    <subcellularLocation>
        <location evidence="1">Cell membrane</location>
        <topology evidence="1">Multi-pass membrane protein</topology>
    </subcellularLocation>
</comment>
<dbReference type="GO" id="GO:0005886">
    <property type="term" value="C:plasma membrane"/>
    <property type="evidence" value="ECO:0007669"/>
    <property type="project" value="UniProtKB-SubCell"/>
</dbReference>
<feature type="non-terminal residue" evidence="11">
    <location>
        <position position="1"/>
    </location>
</feature>
<evidence type="ECO:0000256" key="4">
    <source>
        <dbReference type="ARBA" id="ARBA00022692"/>
    </source>
</evidence>
<evidence type="ECO:0000256" key="7">
    <source>
        <dbReference type="SAM" id="Phobius"/>
    </source>
</evidence>
<dbReference type="Pfam" id="PF01773">
    <property type="entry name" value="Nucleos_tra2_N"/>
    <property type="match status" value="1"/>
</dbReference>
<keyword evidence="6 7" id="KW-0472">Membrane</keyword>
<keyword evidence="4 7" id="KW-0812">Transmembrane</keyword>
<dbReference type="EMBL" id="JACVVK020000435">
    <property type="protein sequence ID" value="KAK7474511.1"/>
    <property type="molecule type" value="Genomic_DNA"/>
</dbReference>
<name>A0ABD0JII6_9CAEN</name>
<dbReference type="InterPro" id="IPR011657">
    <property type="entry name" value="CNT_C_dom"/>
</dbReference>
<feature type="transmembrane region" description="Helical" evidence="7">
    <location>
        <begin position="137"/>
        <end position="157"/>
    </location>
</feature>
<comment type="caution">
    <text evidence="11">The sequence shown here is derived from an EMBL/GenBank/DDBJ whole genome shotgun (WGS) entry which is preliminary data.</text>
</comment>
<gene>
    <name evidence="11" type="ORF">BaRGS_00034265</name>
</gene>
<dbReference type="PANTHER" id="PTHR10590">
    <property type="entry name" value="SODIUM/NUCLEOSIDE COTRANSPORTER"/>
    <property type="match status" value="1"/>
</dbReference>
<evidence type="ECO:0000259" key="10">
    <source>
        <dbReference type="Pfam" id="PF07670"/>
    </source>
</evidence>
<feature type="transmembrane region" description="Helical" evidence="7">
    <location>
        <begin position="59"/>
        <end position="82"/>
    </location>
</feature>
<dbReference type="AlphaFoldDB" id="A0ABD0JII6"/>
<feature type="transmembrane region" description="Helical" evidence="7">
    <location>
        <begin position="260"/>
        <end position="279"/>
    </location>
</feature>
<feature type="transmembrane region" description="Helical" evidence="7">
    <location>
        <begin position="94"/>
        <end position="117"/>
    </location>
</feature>
<dbReference type="InterPro" id="IPR002668">
    <property type="entry name" value="CNT_N_dom"/>
</dbReference>
<dbReference type="InterPro" id="IPR011642">
    <property type="entry name" value="Gate_dom"/>
</dbReference>
<dbReference type="Proteomes" id="UP001519460">
    <property type="component" value="Unassembled WGS sequence"/>
</dbReference>
<reference evidence="11 12" key="1">
    <citation type="journal article" date="2023" name="Sci. Data">
        <title>Genome assembly of the Korean intertidal mud-creeper Batillaria attramentaria.</title>
        <authorList>
            <person name="Patra A.K."/>
            <person name="Ho P.T."/>
            <person name="Jun S."/>
            <person name="Lee S.J."/>
            <person name="Kim Y."/>
            <person name="Won Y.J."/>
        </authorList>
    </citation>
    <scope>NUCLEOTIDE SEQUENCE [LARGE SCALE GENOMIC DNA]</scope>
    <source>
        <strain evidence="11">Wonlab-2016</strain>
    </source>
</reference>
<evidence type="ECO:0000259" key="9">
    <source>
        <dbReference type="Pfam" id="PF07662"/>
    </source>
</evidence>
<feature type="transmembrane region" description="Helical" evidence="7">
    <location>
        <begin position="6"/>
        <end position="25"/>
    </location>
</feature>
<sequence>ISLRPVVWGVGAQLCVGVVVLKTAAGRDAFEWLGHQVELFLDYVTAGVLFVFGEKYKDFFFAFKLMPTVIFVSSVISVLYYLGIMQVVVNAIAMVMRLTMGTTAAETVCTAASIFLGQPEASLTIRPYLSTMTNSELHAIMTAGFASVSADIFALFVNYGVSSAHILTAVLMSAPAGLAVSKIVCPQSPDYRQYRREVTAKDKQDTDKAQNVLDAAAKGAQDAVPIVFAVGATLIAFLSILDFLNAVLGYLGSLVHIQDLTFELIMSYVFMPLAFLMGAPWRDCRVVGEVIGLKTVVNELVGYQRLGEYIKNNTLTARSEVISVYALCGFSNPTTVGITLGGLGALVPERRHHLAQLVISAWVSGCVACFVTACFAGK</sequence>
<feature type="domain" description="Concentrative nucleoside transporter N-terminal" evidence="8">
    <location>
        <begin position="1"/>
        <end position="54"/>
    </location>
</feature>
<accession>A0ABD0JII6</accession>
<comment type="similarity">
    <text evidence="2">Belongs to the concentrative nucleoside transporter (CNT) (TC 2.A.41) family.</text>
</comment>
<evidence type="ECO:0000313" key="11">
    <source>
        <dbReference type="EMBL" id="KAK7474511.1"/>
    </source>
</evidence>
<evidence type="ECO:0000313" key="12">
    <source>
        <dbReference type="Proteomes" id="UP001519460"/>
    </source>
</evidence>
<keyword evidence="5 7" id="KW-1133">Transmembrane helix</keyword>
<organism evidence="11 12">
    <name type="scientific">Batillaria attramentaria</name>
    <dbReference type="NCBI Taxonomy" id="370345"/>
    <lineage>
        <taxon>Eukaryota</taxon>
        <taxon>Metazoa</taxon>
        <taxon>Spiralia</taxon>
        <taxon>Lophotrochozoa</taxon>
        <taxon>Mollusca</taxon>
        <taxon>Gastropoda</taxon>
        <taxon>Caenogastropoda</taxon>
        <taxon>Sorbeoconcha</taxon>
        <taxon>Cerithioidea</taxon>
        <taxon>Batillariidae</taxon>
        <taxon>Batillaria</taxon>
    </lineage>
</organism>
<feature type="transmembrane region" description="Helical" evidence="7">
    <location>
        <begin position="354"/>
        <end position="376"/>
    </location>
</feature>
<evidence type="ECO:0000256" key="1">
    <source>
        <dbReference type="ARBA" id="ARBA00004651"/>
    </source>
</evidence>
<evidence type="ECO:0000256" key="2">
    <source>
        <dbReference type="ARBA" id="ARBA00009033"/>
    </source>
</evidence>
<dbReference type="Pfam" id="PF07670">
    <property type="entry name" value="Gate"/>
    <property type="match status" value="1"/>
</dbReference>
<protein>
    <recommendedName>
        <fullName evidence="13">Sodium/nucleoside cotransporter</fullName>
    </recommendedName>
</protein>
<evidence type="ECO:0000259" key="8">
    <source>
        <dbReference type="Pfam" id="PF01773"/>
    </source>
</evidence>
<dbReference type="InterPro" id="IPR008276">
    <property type="entry name" value="C_nuclsd_transpt"/>
</dbReference>
<evidence type="ECO:0008006" key="13">
    <source>
        <dbReference type="Google" id="ProtNLM"/>
    </source>
</evidence>
<keyword evidence="12" id="KW-1185">Reference proteome</keyword>
<feature type="transmembrane region" description="Helical" evidence="7">
    <location>
        <begin position="226"/>
        <end position="248"/>
    </location>
</feature>
<evidence type="ECO:0000256" key="3">
    <source>
        <dbReference type="ARBA" id="ARBA00022475"/>
    </source>
</evidence>
<evidence type="ECO:0000256" key="5">
    <source>
        <dbReference type="ARBA" id="ARBA00022989"/>
    </source>
</evidence>
<feature type="domain" description="Nucleoside transporter/FeoB GTPase Gate" evidence="10">
    <location>
        <begin position="62"/>
        <end position="157"/>
    </location>
</feature>